<dbReference type="Gene3D" id="3.20.20.140">
    <property type="entry name" value="Metal-dependent hydrolases"/>
    <property type="match status" value="1"/>
</dbReference>
<evidence type="ECO:0000256" key="1">
    <source>
        <dbReference type="ARBA" id="ARBA00001947"/>
    </source>
</evidence>
<dbReference type="GO" id="GO:0046872">
    <property type="term" value="F:metal ion binding"/>
    <property type="evidence" value="ECO:0007669"/>
    <property type="project" value="UniProtKB-KW"/>
</dbReference>
<dbReference type="PROSITE" id="PS00483">
    <property type="entry name" value="DIHYDROOROTASE_2"/>
    <property type="match status" value="1"/>
</dbReference>
<dbReference type="PANTHER" id="PTHR43668:SF2">
    <property type="entry name" value="ALLANTOINASE"/>
    <property type="match status" value="1"/>
</dbReference>
<evidence type="ECO:0000259" key="7">
    <source>
        <dbReference type="Pfam" id="PF12890"/>
    </source>
</evidence>
<sequence>MRTLIKNALVYTGGKFKKSDVLIADSVIHTLGISISQSGVDRVFDFHYNCCLIPGLVDVHVHLRQPGFSYKETIQTGTHAGARAGYTALCAMPNLDPPPDCPENLQKELDIIKKDAVIDVFPFASITKGRKGRGECVDFSALKDKVIGFSDDGTGVQDEPLMREAMEKCAAQGCIISAHCEVNELLHGGYIHDGRYCREHGHRGICSESEWKEIERDCRLAEETGCRYHVCHISTKESADIIRKAKARGVKVTCETAPHYLTLCEDDLQEDGRFKMNPPLRSAADKQALIEGIQDGTIDVIATDHAPHSAEEKAKGLEKSAMGITGLETAFPVLYTKLVKTGVISLERLVELMAVRPREIFGIEGGSIVPGAPADLCVYNLNSRFTVDPNKFLSMGKSTPFAGWQLYAENKLTMLRGEIVYEIV</sequence>
<comment type="function">
    <text evidence="2">Catalyzes the reversible cyclization of carbamoyl aspartate to dihydroorotate.</text>
</comment>
<dbReference type="NCBIfam" id="TIGR00857">
    <property type="entry name" value="pyrC_multi"/>
    <property type="match status" value="1"/>
</dbReference>
<dbReference type="EMBL" id="DXGE01000026">
    <property type="protein sequence ID" value="HIW86058.1"/>
    <property type="molecule type" value="Genomic_DNA"/>
</dbReference>
<dbReference type="CDD" id="cd01317">
    <property type="entry name" value="DHOase_IIa"/>
    <property type="match status" value="1"/>
</dbReference>
<evidence type="ECO:0000256" key="4">
    <source>
        <dbReference type="ARBA" id="ARBA00022723"/>
    </source>
</evidence>
<proteinExistence type="inferred from homology"/>
<dbReference type="GO" id="GO:0006221">
    <property type="term" value="P:pyrimidine nucleotide biosynthetic process"/>
    <property type="evidence" value="ECO:0007669"/>
    <property type="project" value="UniProtKB-KW"/>
</dbReference>
<reference evidence="8" key="1">
    <citation type="journal article" date="2021" name="PeerJ">
        <title>Extensive microbial diversity within the chicken gut microbiome revealed by metagenomics and culture.</title>
        <authorList>
            <person name="Gilroy R."/>
            <person name="Ravi A."/>
            <person name="Getino M."/>
            <person name="Pursley I."/>
            <person name="Horton D.L."/>
            <person name="Alikhan N.F."/>
            <person name="Baker D."/>
            <person name="Gharbi K."/>
            <person name="Hall N."/>
            <person name="Watson M."/>
            <person name="Adriaenssens E.M."/>
            <person name="Foster-Nyarko E."/>
            <person name="Jarju S."/>
            <person name="Secka A."/>
            <person name="Antonio M."/>
            <person name="Oren A."/>
            <person name="Chaudhuri R.R."/>
            <person name="La Ragione R."/>
            <person name="Hildebrand F."/>
            <person name="Pallen M.J."/>
        </authorList>
    </citation>
    <scope>NUCLEOTIDE SEQUENCE</scope>
    <source>
        <strain evidence="8">421</strain>
    </source>
</reference>
<evidence type="ECO:0000313" key="9">
    <source>
        <dbReference type="Proteomes" id="UP000824205"/>
    </source>
</evidence>
<dbReference type="AlphaFoldDB" id="A0A9D1RDF2"/>
<comment type="similarity">
    <text evidence="3">Belongs to the metallo-dependent hydrolases superfamily. DHOase family. Class I DHOase subfamily.</text>
</comment>
<keyword evidence="4" id="KW-0479">Metal-binding</keyword>
<evidence type="ECO:0000256" key="6">
    <source>
        <dbReference type="ARBA" id="ARBA00022975"/>
    </source>
</evidence>
<reference evidence="8" key="2">
    <citation type="submission" date="2021-04" db="EMBL/GenBank/DDBJ databases">
        <authorList>
            <person name="Gilroy R."/>
        </authorList>
    </citation>
    <scope>NUCLEOTIDE SEQUENCE</scope>
    <source>
        <strain evidence="8">421</strain>
    </source>
</reference>
<dbReference type="GO" id="GO:0006145">
    <property type="term" value="P:purine nucleobase catabolic process"/>
    <property type="evidence" value="ECO:0007669"/>
    <property type="project" value="TreeGrafter"/>
</dbReference>
<dbReference type="PANTHER" id="PTHR43668">
    <property type="entry name" value="ALLANTOINASE"/>
    <property type="match status" value="1"/>
</dbReference>
<comment type="caution">
    <text evidence="8">The sequence shown here is derived from an EMBL/GenBank/DDBJ whole genome shotgun (WGS) entry which is preliminary data.</text>
</comment>
<dbReference type="Pfam" id="PF12890">
    <property type="entry name" value="DHOase"/>
    <property type="match status" value="1"/>
</dbReference>
<evidence type="ECO:0000313" key="8">
    <source>
        <dbReference type="EMBL" id="HIW86058.1"/>
    </source>
</evidence>
<evidence type="ECO:0000256" key="5">
    <source>
        <dbReference type="ARBA" id="ARBA00022801"/>
    </source>
</evidence>
<dbReference type="SUPFAM" id="SSF51556">
    <property type="entry name" value="Metallo-dependent hydrolases"/>
    <property type="match status" value="1"/>
</dbReference>
<dbReference type="InterPro" id="IPR004722">
    <property type="entry name" value="DHOase"/>
</dbReference>
<dbReference type="InterPro" id="IPR024403">
    <property type="entry name" value="DHOase_cat"/>
</dbReference>
<dbReference type="Proteomes" id="UP000824205">
    <property type="component" value="Unassembled WGS sequence"/>
</dbReference>
<keyword evidence="5" id="KW-0378">Hydrolase</keyword>
<dbReference type="InterPro" id="IPR050138">
    <property type="entry name" value="DHOase/Allantoinase_Hydrolase"/>
</dbReference>
<evidence type="ECO:0000256" key="3">
    <source>
        <dbReference type="ARBA" id="ARBA00010286"/>
    </source>
</evidence>
<dbReference type="InterPro" id="IPR002195">
    <property type="entry name" value="Dihydroorotase_CS"/>
</dbReference>
<dbReference type="PROSITE" id="PS00482">
    <property type="entry name" value="DIHYDROOROTASE_1"/>
    <property type="match status" value="1"/>
</dbReference>
<dbReference type="GO" id="GO:0005737">
    <property type="term" value="C:cytoplasm"/>
    <property type="evidence" value="ECO:0007669"/>
    <property type="project" value="TreeGrafter"/>
</dbReference>
<protein>
    <submittedName>
        <fullName evidence="8">Dihydroorotase</fullName>
    </submittedName>
</protein>
<name>A0A9D1RDF2_9FIRM</name>
<dbReference type="GO" id="GO:0004038">
    <property type="term" value="F:allantoinase activity"/>
    <property type="evidence" value="ECO:0007669"/>
    <property type="project" value="TreeGrafter"/>
</dbReference>
<comment type="cofactor">
    <cofactor evidence="1">
        <name>Zn(2+)</name>
        <dbReference type="ChEBI" id="CHEBI:29105"/>
    </cofactor>
</comment>
<dbReference type="InterPro" id="IPR032466">
    <property type="entry name" value="Metal_Hydrolase"/>
</dbReference>
<organism evidence="8 9">
    <name type="scientific">Candidatus Eubacterium faecipullorum</name>
    <dbReference type="NCBI Taxonomy" id="2838571"/>
    <lineage>
        <taxon>Bacteria</taxon>
        <taxon>Bacillati</taxon>
        <taxon>Bacillota</taxon>
        <taxon>Clostridia</taxon>
        <taxon>Eubacteriales</taxon>
        <taxon>Eubacteriaceae</taxon>
        <taxon>Eubacterium</taxon>
    </lineage>
</organism>
<accession>A0A9D1RDF2</accession>
<gene>
    <name evidence="8" type="ORF">IAA48_06130</name>
</gene>
<dbReference type="InterPro" id="IPR011059">
    <property type="entry name" value="Metal-dep_hydrolase_composite"/>
</dbReference>
<feature type="domain" description="Dihydroorotase catalytic" evidence="7">
    <location>
        <begin position="52"/>
        <end position="238"/>
    </location>
</feature>
<dbReference type="GO" id="GO:0004151">
    <property type="term" value="F:dihydroorotase activity"/>
    <property type="evidence" value="ECO:0007669"/>
    <property type="project" value="InterPro"/>
</dbReference>
<keyword evidence="6" id="KW-0665">Pyrimidine biosynthesis</keyword>
<evidence type="ECO:0000256" key="2">
    <source>
        <dbReference type="ARBA" id="ARBA00002368"/>
    </source>
</evidence>
<dbReference type="SUPFAM" id="SSF51338">
    <property type="entry name" value="Composite domain of metallo-dependent hydrolases"/>
    <property type="match status" value="1"/>
</dbReference>